<dbReference type="Proteomes" id="UP000245626">
    <property type="component" value="Unassembled WGS sequence"/>
</dbReference>
<accession>A0ACD0NXQ9</accession>
<organism evidence="1 2">
    <name type="scientific">Violaceomyces palustris</name>
    <dbReference type="NCBI Taxonomy" id="1673888"/>
    <lineage>
        <taxon>Eukaryota</taxon>
        <taxon>Fungi</taxon>
        <taxon>Dikarya</taxon>
        <taxon>Basidiomycota</taxon>
        <taxon>Ustilaginomycotina</taxon>
        <taxon>Ustilaginomycetes</taxon>
        <taxon>Violaceomycetales</taxon>
        <taxon>Violaceomycetaceae</taxon>
        <taxon>Violaceomyces</taxon>
    </lineage>
</organism>
<protein>
    <submittedName>
        <fullName evidence="1">Uncharacterized protein</fullName>
    </submittedName>
</protein>
<proteinExistence type="predicted"/>
<gene>
    <name evidence="1" type="ORF">IE53DRAFT_387139</name>
</gene>
<dbReference type="EMBL" id="KZ819921">
    <property type="protein sequence ID" value="PWN50541.1"/>
    <property type="molecule type" value="Genomic_DNA"/>
</dbReference>
<evidence type="ECO:0000313" key="1">
    <source>
        <dbReference type="EMBL" id="PWN50541.1"/>
    </source>
</evidence>
<reference evidence="1 2" key="1">
    <citation type="journal article" date="2018" name="Mol. Biol. Evol.">
        <title>Broad Genomic Sampling Reveals a Smut Pathogenic Ancestry of the Fungal Clade Ustilaginomycotina.</title>
        <authorList>
            <person name="Kijpornyongpan T."/>
            <person name="Mondo S.J."/>
            <person name="Barry K."/>
            <person name="Sandor L."/>
            <person name="Lee J."/>
            <person name="Lipzen A."/>
            <person name="Pangilinan J."/>
            <person name="LaButti K."/>
            <person name="Hainaut M."/>
            <person name="Henrissat B."/>
            <person name="Grigoriev I.V."/>
            <person name="Spatafora J.W."/>
            <person name="Aime M.C."/>
        </authorList>
    </citation>
    <scope>NUCLEOTIDE SEQUENCE [LARGE SCALE GENOMIC DNA]</scope>
    <source>
        <strain evidence="1 2">SA 807</strain>
    </source>
</reference>
<name>A0ACD0NXQ9_9BASI</name>
<sequence length="415" mass="42570">MIRRLISISLGGWMAVGLAEAQKPFTYGTPNPNMIGVRSRGRNGATNPSRPELGTPINQSSDSRLASVNSVDDWCTFGPDIPGTAIGDGEESTVAYCTKPRNNARVIPDGTVTAAHFVKTPLYVQIMALGDFTKIGIPAGDEGGELDPHGATNMGNPIGGNVTSNVSGQDVFYEEWMNYAAANEICFRICIAGTDIAPTPLECQHTLDVMGCTFVMPGNYNDNVFESCDGDAAYPPGLYPQSDGGTSTFQQYFTGEYTANGQVYSYTNGASDQITPTGAFSTPSTSNCVTVSTISNGIANLVSGGSSGSNPSTTSTSSESGSSSSSSSSSASSSSSSTTTTTTSTASSTTSTPTTQATTTQSSVSTSPAGAVSTSTTTLSTGSSLGSNDAFLNFHLPLMAVLVPLSAILVSAIVL</sequence>
<evidence type="ECO:0000313" key="2">
    <source>
        <dbReference type="Proteomes" id="UP000245626"/>
    </source>
</evidence>
<keyword evidence="2" id="KW-1185">Reference proteome</keyword>